<name>A0ABX8RZR1_NOCIO</name>
<evidence type="ECO:0000313" key="1">
    <source>
        <dbReference type="EMBL" id="QXN94751.1"/>
    </source>
</evidence>
<dbReference type="EMBL" id="CP078145">
    <property type="protein sequence ID" value="QXN94751.1"/>
    <property type="molecule type" value="Genomic_DNA"/>
</dbReference>
<dbReference type="RefSeq" id="WP_218477405.1">
    <property type="nucleotide sequence ID" value="NZ_BAABJN010000007.1"/>
</dbReference>
<proteinExistence type="predicted"/>
<evidence type="ECO:0000313" key="2">
    <source>
        <dbReference type="Proteomes" id="UP000694257"/>
    </source>
</evidence>
<gene>
    <name evidence="1" type="ORF">KV110_17900</name>
</gene>
<dbReference type="Proteomes" id="UP000694257">
    <property type="component" value="Chromosome"/>
</dbReference>
<protein>
    <submittedName>
        <fullName evidence="1">Uncharacterized protein</fullName>
    </submittedName>
</protein>
<sequence length="401" mass="45233">MTSTESRSFADALTHIDWQLQAGRHAQAREEFERALTTLASPDDLQRLTTLADTFAKEPYVVAKARLRSLYRRSDTELKAWLNMFVTRTDPGLYRPVEDQPRWITTVPITAVNWKVRRMVARDPNRIRFASPAVATEIAAEIAWEKPEHIAALKAKRRPVREPRVVTDYIRTRFLLDAAPALAPSAWDRNYVRQVAEQILAERDRAGLRTRDSFDPVSIACTRTGIDVRDDDRPAFLANGNGLDYDRTTVPPLQGWVCVYCFGERACADHFRTDATGQRVSDNGLCQHCYELGRPGIAALPAGFSLAEEVAAYCQYLTDHYPTVAPTLLDSLRERSTGAIRGLVLAFLDHQQPATRPSAPVTTLTPVALRRARCRSCYAHDRLVDTHDLCETCRNHYRIAA</sequence>
<organism evidence="1 2">
    <name type="scientific">Nocardia iowensis</name>
    <dbReference type="NCBI Taxonomy" id="204891"/>
    <lineage>
        <taxon>Bacteria</taxon>
        <taxon>Bacillati</taxon>
        <taxon>Actinomycetota</taxon>
        <taxon>Actinomycetes</taxon>
        <taxon>Mycobacteriales</taxon>
        <taxon>Nocardiaceae</taxon>
        <taxon>Nocardia</taxon>
    </lineage>
</organism>
<reference evidence="1 2" key="1">
    <citation type="submission" date="2021-07" db="EMBL/GenBank/DDBJ databases">
        <title>Whole Genome Sequence of Nocardia Iowensis.</title>
        <authorList>
            <person name="Lamm A."/>
            <person name="Collins-Fairclough A.M."/>
            <person name="Bunk B."/>
            <person name="Sproer C."/>
        </authorList>
    </citation>
    <scope>NUCLEOTIDE SEQUENCE [LARGE SCALE GENOMIC DNA]</scope>
    <source>
        <strain evidence="1 2">NRRL 5646</strain>
    </source>
</reference>
<accession>A0ABX8RZR1</accession>
<keyword evidence="2" id="KW-1185">Reference proteome</keyword>